<name>A0A0K2UE76_LEPSM</name>
<accession>A0A0K2UE76</accession>
<dbReference type="EMBL" id="HACA01018901">
    <property type="protein sequence ID" value="CDW36262.1"/>
    <property type="molecule type" value="Transcribed_RNA"/>
</dbReference>
<keyword evidence="1" id="KW-0812">Transmembrane</keyword>
<organism evidence="2">
    <name type="scientific">Lepeophtheirus salmonis</name>
    <name type="common">Salmon louse</name>
    <name type="synonym">Caligus salmonis</name>
    <dbReference type="NCBI Taxonomy" id="72036"/>
    <lineage>
        <taxon>Eukaryota</taxon>
        <taxon>Metazoa</taxon>
        <taxon>Ecdysozoa</taxon>
        <taxon>Arthropoda</taxon>
        <taxon>Crustacea</taxon>
        <taxon>Multicrustacea</taxon>
        <taxon>Hexanauplia</taxon>
        <taxon>Copepoda</taxon>
        <taxon>Siphonostomatoida</taxon>
        <taxon>Caligidae</taxon>
        <taxon>Lepeophtheirus</taxon>
    </lineage>
</organism>
<dbReference type="AlphaFoldDB" id="A0A0K2UE76"/>
<evidence type="ECO:0000313" key="2">
    <source>
        <dbReference type="EMBL" id="CDW36262.1"/>
    </source>
</evidence>
<sequence length="60" mass="6689">MIYGFGRSNCGLLMSVAVILSNHFPMWEILFLICLIICSAVSPKDPQSYGPFLRTNRIGP</sequence>
<proteinExistence type="predicted"/>
<keyword evidence="1" id="KW-0472">Membrane</keyword>
<reference evidence="2" key="1">
    <citation type="submission" date="2014-05" db="EMBL/GenBank/DDBJ databases">
        <authorList>
            <person name="Chronopoulou M."/>
        </authorList>
    </citation>
    <scope>NUCLEOTIDE SEQUENCE</scope>
    <source>
        <tissue evidence="2">Whole organism</tissue>
    </source>
</reference>
<keyword evidence="1" id="KW-1133">Transmembrane helix</keyword>
<feature type="transmembrane region" description="Helical" evidence="1">
    <location>
        <begin position="12"/>
        <end position="42"/>
    </location>
</feature>
<evidence type="ECO:0000256" key="1">
    <source>
        <dbReference type="SAM" id="Phobius"/>
    </source>
</evidence>
<protein>
    <submittedName>
        <fullName evidence="2">Uncharacterized protein</fullName>
    </submittedName>
</protein>